<accession>A0A4C1YRL0</accession>
<evidence type="ECO:0000313" key="2">
    <source>
        <dbReference type="Proteomes" id="UP000299102"/>
    </source>
</evidence>
<name>A0A4C1YRL0_EUMVA</name>
<proteinExistence type="predicted"/>
<protein>
    <submittedName>
        <fullName evidence="1">Uncharacterized protein</fullName>
    </submittedName>
</protein>
<sequence>MITYVQIELIETTRGSFKNGLIQNRLRGAGGPLNGLNITQIIGLEAGRAREGFYSPGALFHSLRPPARRVGRRELIAEYRVGFGGYGLILRDGPQIVAE</sequence>
<evidence type="ECO:0000313" key="1">
    <source>
        <dbReference type="EMBL" id="GBP78758.1"/>
    </source>
</evidence>
<dbReference type="EMBL" id="BGZK01001384">
    <property type="protein sequence ID" value="GBP78758.1"/>
    <property type="molecule type" value="Genomic_DNA"/>
</dbReference>
<reference evidence="1 2" key="1">
    <citation type="journal article" date="2019" name="Commun. Biol.">
        <title>The bagworm genome reveals a unique fibroin gene that provides high tensile strength.</title>
        <authorList>
            <person name="Kono N."/>
            <person name="Nakamura H."/>
            <person name="Ohtoshi R."/>
            <person name="Tomita M."/>
            <person name="Numata K."/>
            <person name="Arakawa K."/>
        </authorList>
    </citation>
    <scope>NUCLEOTIDE SEQUENCE [LARGE SCALE GENOMIC DNA]</scope>
</reference>
<dbReference type="Proteomes" id="UP000299102">
    <property type="component" value="Unassembled WGS sequence"/>
</dbReference>
<dbReference type="AlphaFoldDB" id="A0A4C1YRL0"/>
<keyword evidence="2" id="KW-1185">Reference proteome</keyword>
<gene>
    <name evidence="1" type="ORF">EVAR_63443_1</name>
</gene>
<organism evidence="1 2">
    <name type="scientific">Eumeta variegata</name>
    <name type="common">Bagworm moth</name>
    <name type="synonym">Eumeta japonica</name>
    <dbReference type="NCBI Taxonomy" id="151549"/>
    <lineage>
        <taxon>Eukaryota</taxon>
        <taxon>Metazoa</taxon>
        <taxon>Ecdysozoa</taxon>
        <taxon>Arthropoda</taxon>
        <taxon>Hexapoda</taxon>
        <taxon>Insecta</taxon>
        <taxon>Pterygota</taxon>
        <taxon>Neoptera</taxon>
        <taxon>Endopterygota</taxon>
        <taxon>Lepidoptera</taxon>
        <taxon>Glossata</taxon>
        <taxon>Ditrysia</taxon>
        <taxon>Tineoidea</taxon>
        <taxon>Psychidae</taxon>
        <taxon>Oiketicinae</taxon>
        <taxon>Eumeta</taxon>
    </lineage>
</organism>
<comment type="caution">
    <text evidence="1">The sequence shown here is derived from an EMBL/GenBank/DDBJ whole genome shotgun (WGS) entry which is preliminary data.</text>
</comment>